<protein>
    <submittedName>
        <fullName evidence="1">DUF3368 domain-containing protein</fullName>
    </submittedName>
</protein>
<gene>
    <name evidence="1" type="ORF">AB8U03_12270</name>
</gene>
<organism evidence="1 2">
    <name type="scientific">Clostridium moutaii</name>
    <dbReference type="NCBI Taxonomy" id="3240932"/>
    <lineage>
        <taxon>Bacteria</taxon>
        <taxon>Bacillati</taxon>
        <taxon>Bacillota</taxon>
        <taxon>Clostridia</taxon>
        <taxon>Eubacteriales</taxon>
        <taxon>Clostridiaceae</taxon>
        <taxon>Clostridium</taxon>
    </lineage>
</organism>
<dbReference type="RefSeq" id="WP_369704845.1">
    <property type="nucleotide sequence ID" value="NZ_JBGEWD010000011.1"/>
</dbReference>
<sequence>MAILLLAKECKKINSVKEYLDVLIDNGFRMSVKLYNEVLKSAGEIEND</sequence>
<evidence type="ECO:0000313" key="1">
    <source>
        <dbReference type="EMBL" id="MEY8000953.1"/>
    </source>
</evidence>
<proteinExistence type="predicted"/>
<dbReference type="Proteomes" id="UP001564657">
    <property type="component" value="Unassembled WGS sequence"/>
</dbReference>
<comment type="caution">
    <text evidence="1">The sequence shown here is derived from an EMBL/GenBank/DDBJ whole genome shotgun (WGS) entry which is preliminary data.</text>
</comment>
<dbReference type="EMBL" id="JBGEWD010000011">
    <property type="protein sequence ID" value="MEY8000953.1"/>
    <property type="molecule type" value="Genomic_DNA"/>
</dbReference>
<accession>A0ABV4BQ96</accession>
<name>A0ABV4BQ96_9CLOT</name>
<reference evidence="1 2" key="1">
    <citation type="submission" date="2024-08" db="EMBL/GenBank/DDBJ databases">
        <title>Clostridium lapicellarii sp. nov., and Clostridium renhuaiense sp. nov., two species isolated from the mud in a fermentation cellar used for producing sauce-flavour Chinese liquors.</title>
        <authorList>
            <person name="Yang F."/>
            <person name="Wang H."/>
            <person name="Chen L.Q."/>
            <person name="Zhou N."/>
            <person name="Lu J.J."/>
            <person name="Pu X.X."/>
            <person name="Wan B."/>
            <person name="Wang L."/>
            <person name="Liu S.J."/>
        </authorList>
    </citation>
    <scope>NUCLEOTIDE SEQUENCE [LARGE SCALE GENOMIC DNA]</scope>
    <source>
        <strain evidence="1 2">MT-5</strain>
    </source>
</reference>
<evidence type="ECO:0000313" key="2">
    <source>
        <dbReference type="Proteomes" id="UP001564657"/>
    </source>
</evidence>
<keyword evidence="2" id="KW-1185">Reference proteome</keyword>
<dbReference type="Pfam" id="PF11848">
    <property type="entry name" value="DUF3368"/>
    <property type="match status" value="1"/>
</dbReference>
<dbReference type="InterPro" id="IPR021799">
    <property type="entry name" value="PIN-like_prokaryotic"/>
</dbReference>